<evidence type="ECO:0000256" key="2">
    <source>
        <dbReference type="SAM" id="Phobius"/>
    </source>
</evidence>
<evidence type="ECO:0000313" key="4">
    <source>
        <dbReference type="Proteomes" id="UP000549394"/>
    </source>
</evidence>
<organism evidence="3 4">
    <name type="scientific">Dimorphilus gyrociliatus</name>
    <dbReference type="NCBI Taxonomy" id="2664684"/>
    <lineage>
        <taxon>Eukaryota</taxon>
        <taxon>Metazoa</taxon>
        <taxon>Spiralia</taxon>
        <taxon>Lophotrochozoa</taxon>
        <taxon>Annelida</taxon>
        <taxon>Polychaeta</taxon>
        <taxon>Polychaeta incertae sedis</taxon>
        <taxon>Dinophilidae</taxon>
        <taxon>Dimorphilus</taxon>
    </lineage>
</organism>
<evidence type="ECO:0000313" key="3">
    <source>
        <dbReference type="EMBL" id="CAD5123126.1"/>
    </source>
</evidence>
<gene>
    <name evidence="3" type="ORF">DGYR_LOCUS10841</name>
</gene>
<feature type="transmembrane region" description="Helical" evidence="2">
    <location>
        <begin position="12"/>
        <end position="34"/>
    </location>
</feature>
<dbReference type="Gene3D" id="1.20.140.150">
    <property type="match status" value="1"/>
</dbReference>
<name>A0A7I8W815_9ANNE</name>
<feature type="region of interest" description="Disordered" evidence="1">
    <location>
        <begin position="186"/>
        <end position="207"/>
    </location>
</feature>
<keyword evidence="4" id="KW-1185">Reference proteome</keyword>
<dbReference type="AlphaFoldDB" id="A0A7I8W815"/>
<keyword evidence="2" id="KW-0472">Membrane</keyword>
<protein>
    <submittedName>
        <fullName evidence="3">DgyrCDS11499</fullName>
    </submittedName>
</protein>
<dbReference type="Proteomes" id="UP000549394">
    <property type="component" value="Unassembled WGS sequence"/>
</dbReference>
<sequence>MSNRFVKHVIRILIVSATLSLICDMLAFSLPIWVEWRNNSTSTYGGVWYIETILLKNDTVLSSIEWSTKEEWLVASRALIIIGPSLMLVAVVLSVLVAVDRLTSCSMLVIPLFCFFSGVSMTASLVTFVLNIVRAPGATPLKGKTIEFSSLKIPFWLGVAGATLAYFTVVCQAIADELRWKKSNEESKGTSSRTAINSSIKQKKGGKKKKVGFQTKLEEPWQSKIEWTGVTKYKEYDDVEAMHGPKYMYAAKVDDW</sequence>
<comment type="caution">
    <text evidence="3">The sequence shown here is derived from an EMBL/GenBank/DDBJ whole genome shotgun (WGS) entry which is preliminary data.</text>
</comment>
<evidence type="ECO:0000256" key="1">
    <source>
        <dbReference type="SAM" id="MobiDB-lite"/>
    </source>
</evidence>
<keyword evidence="2" id="KW-1133">Transmembrane helix</keyword>
<reference evidence="3 4" key="1">
    <citation type="submission" date="2020-08" db="EMBL/GenBank/DDBJ databases">
        <authorList>
            <person name="Hejnol A."/>
        </authorList>
    </citation>
    <scope>NUCLEOTIDE SEQUENCE [LARGE SCALE GENOMIC DNA]</scope>
</reference>
<accession>A0A7I8W815</accession>
<feature type="compositionally biased region" description="Polar residues" evidence="1">
    <location>
        <begin position="189"/>
        <end position="200"/>
    </location>
</feature>
<dbReference type="EMBL" id="CAJFCJ010000019">
    <property type="protein sequence ID" value="CAD5123126.1"/>
    <property type="molecule type" value="Genomic_DNA"/>
</dbReference>
<feature type="transmembrane region" description="Helical" evidence="2">
    <location>
        <begin position="153"/>
        <end position="175"/>
    </location>
</feature>
<feature type="transmembrane region" description="Helical" evidence="2">
    <location>
        <begin position="78"/>
        <end position="99"/>
    </location>
</feature>
<proteinExistence type="predicted"/>
<keyword evidence="2" id="KW-0812">Transmembrane</keyword>
<feature type="transmembrane region" description="Helical" evidence="2">
    <location>
        <begin position="108"/>
        <end position="133"/>
    </location>
</feature>